<keyword evidence="1" id="KW-0472">Membrane</keyword>
<dbReference type="RefSeq" id="WP_386255361.1">
    <property type="nucleotide sequence ID" value="NZ_JBHTRV010000004.1"/>
</dbReference>
<gene>
    <name evidence="2" type="ORF">ACFQ63_07305</name>
</gene>
<evidence type="ECO:0000313" key="3">
    <source>
        <dbReference type="Proteomes" id="UP001600424"/>
    </source>
</evidence>
<comment type="caution">
    <text evidence="2">The sequence shown here is derived from an EMBL/GenBank/DDBJ whole genome shotgun (WGS) entry which is preliminary data.</text>
</comment>
<dbReference type="Proteomes" id="UP001600424">
    <property type="component" value="Unassembled WGS sequence"/>
</dbReference>
<evidence type="ECO:0000313" key="2">
    <source>
        <dbReference type="EMBL" id="MFE5979505.1"/>
    </source>
</evidence>
<accession>A0ABW6IPM4</accession>
<reference evidence="2 3" key="1">
    <citation type="submission" date="2024-09" db="EMBL/GenBank/DDBJ databases">
        <title>The Natural Products Discovery Center: Release of the First 8490 Sequenced Strains for Exploring Actinobacteria Biosynthetic Diversity.</title>
        <authorList>
            <person name="Kalkreuter E."/>
            <person name="Kautsar S.A."/>
            <person name="Yang D."/>
            <person name="Bader C.D."/>
            <person name="Teijaro C.N."/>
            <person name="Fluegel L."/>
            <person name="Davis C.M."/>
            <person name="Simpson J.R."/>
            <person name="Lauterbach L."/>
            <person name="Steele A.D."/>
            <person name="Gui C."/>
            <person name="Meng S."/>
            <person name="Li G."/>
            <person name="Viehrig K."/>
            <person name="Ye F."/>
            <person name="Su P."/>
            <person name="Kiefer A.F."/>
            <person name="Nichols A."/>
            <person name="Cepeda A.J."/>
            <person name="Yan W."/>
            <person name="Fan B."/>
            <person name="Jiang Y."/>
            <person name="Adhikari A."/>
            <person name="Zheng C.-J."/>
            <person name="Schuster L."/>
            <person name="Cowan T.M."/>
            <person name="Smanski M.J."/>
            <person name="Chevrette M.G."/>
            <person name="De Carvalho L.P.S."/>
            <person name="Shen B."/>
        </authorList>
    </citation>
    <scope>NUCLEOTIDE SEQUENCE [LARGE SCALE GENOMIC DNA]</scope>
    <source>
        <strain evidence="2 3">NPDC056472</strain>
    </source>
</reference>
<keyword evidence="1" id="KW-1133">Transmembrane helix</keyword>
<protein>
    <submittedName>
        <fullName evidence="2">Uncharacterized protein</fullName>
    </submittedName>
</protein>
<evidence type="ECO:0000256" key="1">
    <source>
        <dbReference type="SAM" id="Phobius"/>
    </source>
</evidence>
<proteinExistence type="predicted"/>
<keyword evidence="1" id="KW-0812">Transmembrane</keyword>
<feature type="transmembrane region" description="Helical" evidence="1">
    <location>
        <begin position="91"/>
        <end position="112"/>
    </location>
</feature>
<keyword evidence="3" id="KW-1185">Reference proteome</keyword>
<sequence>MAETDVPTLIADLKITVIQGHIRQILEHAAVMRELSSNFAHLKEKINEIHVEVVKDKGTEMLEMLGLDSIAAIHEKYKEAQVDPEVAWKDWLISGAVGILVATLVPAVIFLLRGKIVDLWRHAWTKGDKEKTVPTSDGNGWFRKEKLGDIQKREERKWQGAGGIADIPAGANFDALRGQLTSLNPELEKFNSHAPDFKRNLRGMPSLTKATKIADAVKKLGEAIDPTQTPLIAKALGKINEGVTYSDPKKTTAFAKAIGKLKVAMNNFDPSTVPTAAALGPAAQKAGELAQHTTTLTRHMRGFADAVRELNSQMNPA</sequence>
<organism evidence="2 3">
    <name type="scientific">Streptomyces wedmorensis</name>
    <dbReference type="NCBI Taxonomy" id="43759"/>
    <lineage>
        <taxon>Bacteria</taxon>
        <taxon>Bacillati</taxon>
        <taxon>Actinomycetota</taxon>
        <taxon>Actinomycetes</taxon>
        <taxon>Kitasatosporales</taxon>
        <taxon>Streptomycetaceae</taxon>
        <taxon>Streptomyces</taxon>
    </lineage>
</organism>
<dbReference type="EMBL" id="JBHTRV010000004">
    <property type="protein sequence ID" value="MFE5979505.1"/>
    <property type="molecule type" value="Genomic_DNA"/>
</dbReference>
<name>A0ABW6IPM4_STRWE</name>